<gene>
    <name evidence="3" type="ORF">EV421DRAFT_1907852</name>
</gene>
<protein>
    <submittedName>
        <fullName evidence="3">Uncharacterized protein</fullName>
    </submittedName>
</protein>
<reference evidence="3" key="1">
    <citation type="submission" date="2023-06" db="EMBL/GenBank/DDBJ databases">
        <authorList>
            <consortium name="Lawrence Berkeley National Laboratory"/>
            <person name="Ahrendt S."/>
            <person name="Sahu N."/>
            <person name="Indic B."/>
            <person name="Wong-Bajracharya J."/>
            <person name="Merenyi Z."/>
            <person name="Ke H.-M."/>
            <person name="Monk M."/>
            <person name="Kocsube S."/>
            <person name="Drula E."/>
            <person name="Lipzen A."/>
            <person name="Balint B."/>
            <person name="Henrissat B."/>
            <person name="Andreopoulos B."/>
            <person name="Martin F.M."/>
            <person name="Harder C.B."/>
            <person name="Rigling D."/>
            <person name="Ford K.L."/>
            <person name="Foster G.D."/>
            <person name="Pangilinan J."/>
            <person name="Papanicolaou A."/>
            <person name="Barry K."/>
            <person name="LaButti K."/>
            <person name="Viragh M."/>
            <person name="Koriabine M."/>
            <person name="Yan M."/>
            <person name="Riley R."/>
            <person name="Champramary S."/>
            <person name="Plett K.L."/>
            <person name="Tsai I.J."/>
            <person name="Slot J."/>
            <person name="Sipos G."/>
            <person name="Plett J."/>
            <person name="Nagy L.G."/>
            <person name="Grigoriev I.V."/>
        </authorList>
    </citation>
    <scope>NUCLEOTIDE SEQUENCE</scope>
    <source>
        <strain evidence="3">FPL87.14</strain>
    </source>
</reference>
<feature type="region of interest" description="Disordered" evidence="2">
    <location>
        <begin position="39"/>
        <end position="67"/>
    </location>
</feature>
<evidence type="ECO:0000313" key="3">
    <source>
        <dbReference type="EMBL" id="KAK0436512.1"/>
    </source>
</evidence>
<dbReference type="Proteomes" id="UP001175226">
    <property type="component" value="Unassembled WGS sequence"/>
</dbReference>
<evidence type="ECO:0000256" key="1">
    <source>
        <dbReference type="SAM" id="Coils"/>
    </source>
</evidence>
<feature type="coiled-coil region" evidence="1">
    <location>
        <begin position="107"/>
        <end position="134"/>
    </location>
</feature>
<accession>A0AA39J6Y3</accession>
<sequence>MASSDPLLQTSPSHQLSLGTSVSVPPLIPATIMVSRRAYQTEQERRAAHNASSRQSYQKHRHAINQRRRKSYQLAGISNNRTWSHLEPLIQRVARCTDIEVNSGVMHIRHSSDLAEALDQLERLQQRFNMLTENEPHCFVDKIYHAYIATIGPT</sequence>
<evidence type="ECO:0000313" key="4">
    <source>
        <dbReference type="Proteomes" id="UP001175226"/>
    </source>
</evidence>
<feature type="region of interest" description="Disordered" evidence="2">
    <location>
        <begin position="1"/>
        <end position="20"/>
    </location>
</feature>
<keyword evidence="4" id="KW-1185">Reference proteome</keyword>
<comment type="caution">
    <text evidence="3">The sequence shown here is derived from an EMBL/GenBank/DDBJ whole genome shotgun (WGS) entry which is preliminary data.</text>
</comment>
<proteinExistence type="predicted"/>
<keyword evidence="1" id="KW-0175">Coiled coil</keyword>
<name>A0AA39J6Y3_9AGAR</name>
<dbReference type="AlphaFoldDB" id="A0AA39J6Y3"/>
<evidence type="ECO:0000256" key="2">
    <source>
        <dbReference type="SAM" id="MobiDB-lite"/>
    </source>
</evidence>
<dbReference type="EMBL" id="JAUEPT010000054">
    <property type="protein sequence ID" value="KAK0436512.1"/>
    <property type="molecule type" value="Genomic_DNA"/>
</dbReference>
<organism evidence="3 4">
    <name type="scientific">Armillaria borealis</name>
    <dbReference type="NCBI Taxonomy" id="47425"/>
    <lineage>
        <taxon>Eukaryota</taxon>
        <taxon>Fungi</taxon>
        <taxon>Dikarya</taxon>
        <taxon>Basidiomycota</taxon>
        <taxon>Agaricomycotina</taxon>
        <taxon>Agaricomycetes</taxon>
        <taxon>Agaricomycetidae</taxon>
        <taxon>Agaricales</taxon>
        <taxon>Marasmiineae</taxon>
        <taxon>Physalacriaceae</taxon>
        <taxon>Armillaria</taxon>
    </lineage>
</organism>
<feature type="compositionally biased region" description="Basic residues" evidence="2">
    <location>
        <begin position="57"/>
        <end position="67"/>
    </location>
</feature>